<evidence type="ECO:0000313" key="3">
    <source>
        <dbReference type="EMBL" id="CAH0401384.1"/>
    </source>
</evidence>
<dbReference type="SUPFAM" id="SSF48452">
    <property type="entry name" value="TPR-like"/>
    <property type="match status" value="1"/>
</dbReference>
<evidence type="ECO:0000313" key="4">
    <source>
        <dbReference type="Proteomes" id="UP001153292"/>
    </source>
</evidence>
<sequence>MMYTFQINNGKKLLQADISSDDLQDRNFRQSSTPVRKNKHVRSFSSFDISSCECHSILLAAYSQIIDHCRGAGEYEKLFEAYLEYADLNIINQNIPQAIRLLFEVETFVLSGCLSNKRLKWDWIKKFRLASIYTLRGECMLYSGDIVEARKYLLYAMELYHDPFPTSKHSVQISNFSASVKQRLELYFASHCYVGMESGMVGRFYEDIARTLSSLYTLFSETKENSNAKLAAKCSLNYALKTNTNFRAMCNSYGSMITIYRQNRQFSMCHKLEQRAIEVCHRKRGQIDVREVPAVSYLYTSIFLFYVEHGKKTESLEFGLSVMHMLSTLTDTGTCHMLVMWMLKLLLSDLRIHDMVNTMRQFFYMPDHYGLSSETWYYFYATIVMLDTGYYVETYGTCERFYLKKGDAILRARTPEAAWSFFVGMWLVTVRVGTWERSILWEEKIRQIVAMKFENDEYNMMILMRLAEGLVITLVKEMDNRNIKAIFVLEKTLKAIFQDMYTCVGYMTMFKPRYYFLYAYFHYVRGKKYRGFSYLNKCIDYCKQLSLKTLLIWAKHTLNHWKGTLNPTLENYWVEHVEPEQTLDYRDFDLGKSKIVPYTLPLPRDFEMYNK</sequence>
<keyword evidence="2" id="KW-0067">ATP-binding</keyword>
<protein>
    <submittedName>
        <fullName evidence="3">Uncharacterized protein</fullName>
    </submittedName>
</protein>
<evidence type="ECO:0000256" key="1">
    <source>
        <dbReference type="ARBA" id="ARBA00022741"/>
    </source>
</evidence>
<organism evidence="3 4">
    <name type="scientific">Chilo suppressalis</name>
    <name type="common">Asiatic rice borer moth</name>
    <dbReference type="NCBI Taxonomy" id="168631"/>
    <lineage>
        <taxon>Eukaryota</taxon>
        <taxon>Metazoa</taxon>
        <taxon>Ecdysozoa</taxon>
        <taxon>Arthropoda</taxon>
        <taxon>Hexapoda</taxon>
        <taxon>Insecta</taxon>
        <taxon>Pterygota</taxon>
        <taxon>Neoptera</taxon>
        <taxon>Endopterygota</taxon>
        <taxon>Lepidoptera</taxon>
        <taxon>Glossata</taxon>
        <taxon>Ditrysia</taxon>
        <taxon>Pyraloidea</taxon>
        <taxon>Crambidae</taxon>
        <taxon>Crambinae</taxon>
        <taxon>Chilo</taxon>
    </lineage>
</organism>
<dbReference type="InterPro" id="IPR011990">
    <property type="entry name" value="TPR-like_helical_dom_sf"/>
</dbReference>
<evidence type="ECO:0000256" key="2">
    <source>
        <dbReference type="ARBA" id="ARBA00022840"/>
    </source>
</evidence>
<keyword evidence="1" id="KW-0547">Nucleotide-binding</keyword>
<proteinExistence type="predicted"/>
<gene>
    <name evidence="3" type="ORF">CHILSU_LOCUS4607</name>
</gene>
<accession>A0ABN8AYD8</accession>
<keyword evidence="4" id="KW-1185">Reference proteome</keyword>
<dbReference type="PANTHER" id="PTHR16305">
    <property type="entry name" value="TESTICULAR SOLUBLE ADENYLYL CYCLASE"/>
    <property type="match status" value="1"/>
</dbReference>
<dbReference type="Proteomes" id="UP001153292">
    <property type="component" value="Chromosome 19"/>
</dbReference>
<dbReference type="PANTHER" id="PTHR16305:SF28">
    <property type="entry name" value="GUANYLATE CYCLASE DOMAIN-CONTAINING PROTEIN"/>
    <property type="match status" value="1"/>
</dbReference>
<dbReference type="EMBL" id="OU963912">
    <property type="protein sequence ID" value="CAH0401384.1"/>
    <property type="molecule type" value="Genomic_DNA"/>
</dbReference>
<reference evidence="3" key="1">
    <citation type="submission" date="2021-12" db="EMBL/GenBank/DDBJ databases">
        <authorList>
            <person name="King R."/>
        </authorList>
    </citation>
    <scope>NUCLEOTIDE SEQUENCE</scope>
</reference>
<name>A0ABN8AYD8_CHISP</name>